<dbReference type="InterPro" id="IPR001980">
    <property type="entry name" value="PPAT"/>
</dbReference>
<evidence type="ECO:0000256" key="6">
    <source>
        <dbReference type="ARBA" id="ARBA00022842"/>
    </source>
</evidence>
<evidence type="ECO:0000256" key="3">
    <source>
        <dbReference type="ARBA" id="ARBA00022695"/>
    </source>
</evidence>
<comment type="pathway">
    <text evidence="9">Cofactor biosynthesis; coenzyme A biosynthesis; CoA from (R)-pantothenate: step 4/5.</text>
</comment>
<dbReference type="InterPro" id="IPR014729">
    <property type="entry name" value="Rossmann-like_a/b/a_fold"/>
</dbReference>
<feature type="site" description="Transition state stabilizer" evidence="9">
    <location>
        <position position="17"/>
    </location>
</feature>
<feature type="binding site" evidence="9">
    <location>
        <position position="89"/>
    </location>
    <ligand>
        <name>substrate</name>
    </ligand>
</feature>
<keyword evidence="6 9" id="KW-0460">Magnesium</keyword>
<dbReference type="CDD" id="cd02163">
    <property type="entry name" value="PPAT"/>
    <property type="match status" value="1"/>
</dbReference>
<keyword evidence="7 9" id="KW-0173">Coenzyme A biosynthesis</keyword>
<proteinExistence type="inferred from homology"/>
<gene>
    <name evidence="9 11" type="primary">coaD</name>
    <name evidence="11" type="ORF">G4Z02_08205</name>
</gene>
<evidence type="ECO:0000256" key="2">
    <source>
        <dbReference type="ARBA" id="ARBA00022679"/>
    </source>
</evidence>
<comment type="function">
    <text evidence="9">Reversibly transfers an adenylyl group from ATP to 4'-phosphopantetheine, yielding dephospho-CoA (dPCoA) and pyrophosphate.</text>
</comment>
<dbReference type="Pfam" id="PF01467">
    <property type="entry name" value="CTP_transf_like"/>
    <property type="match status" value="1"/>
</dbReference>
<evidence type="ECO:0000313" key="12">
    <source>
        <dbReference type="Proteomes" id="UP000514720"/>
    </source>
</evidence>
<feature type="binding site" evidence="9">
    <location>
        <position position="9"/>
    </location>
    <ligand>
        <name>substrate</name>
    </ligand>
</feature>
<dbReference type="EMBL" id="CP048914">
    <property type="protein sequence ID" value="QMS85727.1"/>
    <property type="molecule type" value="Genomic_DNA"/>
</dbReference>
<evidence type="ECO:0000256" key="8">
    <source>
        <dbReference type="ARBA" id="ARBA00029346"/>
    </source>
</evidence>
<dbReference type="Proteomes" id="UP000514720">
    <property type="component" value="Chromosome"/>
</dbReference>
<dbReference type="GO" id="GO:0005737">
    <property type="term" value="C:cytoplasm"/>
    <property type="evidence" value="ECO:0007669"/>
    <property type="project" value="UniProtKB-SubCell"/>
</dbReference>
<name>A0A7L7KSP0_9MOLU</name>
<dbReference type="KEGG" id="xcl:G4Z02_08205"/>
<dbReference type="PRINTS" id="PR01020">
    <property type="entry name" value="LPSBIOSNTHSS"/>
</dbReference>
<dbReference type="NCBIfam" id="TIGR00125">
    <property type="entry name" value="cyt_tran_rel"/>
    <property type="match status" value="1"/>
</dbReference>
<evidence type="ECO:0000256" key="9">
    <source>
        <dbReference type="HAMAP-Rule" id="MF_00151"/>
    </source>
</evidence>
<dbReference type="RefSeq" id="WP_258877533.1">
    <property type="nucleotide sequence ID" value="NZ_CP048914.1"/>
</dbReference>
<sequence length="160" mass="18450">MKKAVYPGSFDPITYGHIDIAKRALKVFDKLIIMITVNPNKTNALFSAEERIEMVRESMKECMDRIEITTCEVLTVTKTLELGSHHIVRGLRAVTDFEYEFQMTHANRVLAKKVDSIFFMTDNEYSFLSSNTVKEIAQFKGELKTFVPACVEEKLRQKFN</sequence>
<keyword evidence="12" id="KW-1185">Reference proteome</keyword>
<keyword evidence="3 9" id="KW-0548">Nucleotidyltransferase</keyword>
<dbReference type="AlphaFoldDB" id="A0A7L7KSP0"/>
<keyword evidence="1 9" id="KW-0963">Cytoplasm</keyword>
<keyword evidence="2 9" id="KW-0808">Transferase</keyword>
<keyword evidence="4 9" id="KW-0547">Nucleotide-binding</keyword>
<dbReference type="GO" id="GO:0004595">
    <property type="term" value="F:pantetheine-phosphate adenylyltransferase activity"/>
    <property type="evidence" value="ECO:0007669"/>
    <property type="project" value="UniProtKB-UniRule"/>
</dbReference>
<feature type="binding site" evidence="9">
    <location>
        <position position="75"/>
    </location>
    <ligand>
        <name>substrate</name>
    </ligand>
</feature>
<evidence type="ECO:0000313" key="11">
    <source>
        <dbReference type="EMBL" id="QMS85727.1"/>
    </source>
</evidence>
<reference evidence="11 12" key="1">
    <citation type="submission" date="2020-02" db="EMBL/GenBank/DDBJ databases">
        <authorList>
            <person name="Zheng R.K."/>
            <person name="Sun C.M."/>
        </authorList>
    </citation>
    <scope>NUCLEOTIDE SEQUENCE [LARGE SCALE GENOMIC DNA]</scope>
    <source>
        <strain evidence="12">zrk13</strain>
    </source>
</reference>
<evidence type="ECO:0000256" key="7">
    <source>
        <dbReference type="ARBA" id="ARBA00022993"/>
    </source>
</evidence>
<feature type="binding site" evidence="9">
    <location>
        <begin position="90"/>
        <end position="92"/>
    </location>
    <ligand>
        <name>ATP</name>
        <dbReference type="ChEBI" id="CHEBI:30616"/>
    </ligand>
</feature>
<comment type="catalytic activity">
    <reaction evidence="8 9">
        <text>(R)-4'-phosphopantetheine + ATP + H(+) = 3'-dephospho-CoA + diphosphate</text>
        <dbReference type="Rhea" id="RHEA:19801"/>
        <dbReference type="ChEBI" id="CHEBI:15378"/>
        <dbReference type="ChEBI" id="CHEBI:30616"/>
        <dbReference type="ChEBI" id="CHEBI:33019"/>
        <dbReference type="ChEBI" id="CHEBI:57328"/>
        <dbReference type="ChEBI" id="CHEBI:61723"/>
        <dbReference type="EC" id="2.7.7.3"/>
    </reaction>
</comment>
<dbReference type="InterPro" id="IPR004821">
    <property type="entry name" value="Cyt_trans-like"/>
</dbReference>
<keyword evidence="5 9" id="KW-0067">ATP-binding</keyword>
<feature type="binding site" evidence="9">
    <location>
        <position position="100"/>
    </location>
    <ligand>
        <name>ATP</name>
        <dbReference type="ChEBI" id="CHEBI:30616"/>
    </ligand>
</feature>
<comment type="subunit">
    <text evidence="9">Homohexamer.</text>
</comment>
<dbReference type="UniPathway" id="UPA00241">
    <property type="reaction ID" value="UER00355"/>
</dbReference>
<organism evidence="11 12">
    <name type="scientific">Candidatus Xianfuyuplasma coldseepsis</name>
    <dbReference type="NCBI Taxonomy" id="2782163"/>
    <lineage>
        <taxon>Bacteria</taxon>
        <taxon>Bacillati</taxon>
        <taxon>Mycoplasmatota</taxon>
        <taxon>Mollicutes</taxon>
        <taxon>Candidatus Izemoplasmatales</taxon>
        <taxon>Candidatus Izemoplasmataceae</taxon>
        <taxon>Candidatus Xianfuyuplasma</taxon>
    </lineage>
</organism>
<comment type="subcellular location">
    <subcellularLocation>
        <location evidence="9">Cytoplasm</location>
    </subcellularLocation>
</comment>
<dbReference type="PANTHER" id="PTHR21342:SF1">
    <property type="entry name" value="PHOSPHOPANTETHEINE ADENYLYLTRANSFERASE"/>
    <property type="match status" value="1"/>
</dbReference>
<feature type="binding site" evidence="9">
    <location>
        <position position="41"/>
    </location>
    <ligand>
        <name>substrate</name>
    </ligand>
</feature>
<dbReference type="GO" id="GO:0005524">
    <property type="term" value="F:ATP binding"/>
    <property type="evidence" value="ECO:0007669"/>
    <property type="project" value="UniProtKB-KW"/>
</dbReference>
<feature type="domain" description="Cytidyltransferase-like" evidence="10">
    <location>
        <begin position="5"/>
        <end position="135"/>
    </location>
</feature>
<comment type="similarity">
    <text evidence="9">Belongs to the bacterial CoaD family.</text>
</comment>
<evidence type="ECO:0000259" key="10">
    <source>
        <dbReference type="Pfam" id="PF01467"/>
    </source>
</evidence>
<evidence type="ECO:0000256" key="5">
    <source>
        <dbReference type="ARBA" id="ARBA00022840"/>
    </source>
</evidence>
<dbReference type="NCBIfam" id="TIGR01510">
    <property type="entry name" value="coaD_prev_kdtB"/>
    <property type="match status" value="1"/>
</dbReference>
<dbReference type="GO" id="GO:0015937">
    <property type="term" value="P:coenzyme A biosynthetic process"/>
    <property type="evidence" value="ECO:0007669"/>
    <property type="project" value="UniProtKB-UniRule"/>
</dbReference>
<evidence type="ECO:0000256" key="4">
    <source>
        <dbReference type="ARBA" id="ARBA00022741"/>
    </source>
</evidence>
<feature type="binding site" evidence="9">
    <location>
        <begin position="9"/>
        <end position="10"/>
    </location>
    <ligand>
        <name>ATP</name>
        <dbReference type="ChEBI" id="CHEBI:30616"/>
    </ligand>
</feature>
<feature type="binding site" evidence="9">
    <location>
        <begin position="125"/>
        <end position="131"/>
    </location>
    <ligand>
        <name>ATP</name>
        <dbReference type="ChEBI" id="CHEBI:30616"/>
    </ligand>
</feature>
<accession>A0A7L7KSP0</accession>
<protein>
    <recommendedName>
        <fullName evidence="9">Phosphopantetheine adenylyltransferase</fullName>
        <ecNumber evidence="9">2.7.7.3</ecNumber>
    </recommendedName>
    <alternativeName>
        <fullName evidence="9">Dephospho-CoA pyrophosphorylase</fullName>
    </alternativeName>
    <alternativeName>
        <fullName evidence="9">Pantetheine-phosphate adenylyltransferase</fullName>
        <shortName evidence="9">PPAT</shortName>
    </alternativeName>
</protein>
<feature type="binding site" evidence="9">
    <location>
        <position position="17"/>
    </location>
    <ligand>
        <name>ATP</name>
        <dbReference type="ChEBI" id="CHEBI:30616"/>
    </ligand>
</feature>
<dbReference type="HAMAP" id="MF_00151">
    <property type="entry name" value="PPAT_bact"/>
    <property type="match status" value="1"/>
</dbReference>
<dbReference type="EC" id="2.7.7.3" evidence="9"/>
<dbReference type="SUPFAM" id="SSF52374">
    <property type="entry name" value="Nucleotidylyl transferase"/>
    <property type="match status" value="1"/>
</dbReference>
<comment type="cofactor">
    <cofactor evidence="9">
        <name>Mg(2+)</name>
        <dbReference type="ChEBI" id="CHEBI:18420"/>
    </cofactor>
</comment>
<dbReference type="Gene3D" id="3.40.50.620">
    <property type="entry name" value="HUPs"/>
    <property type="match status" value="1"/>
</dbReference>
<dbReference type="PANTHER" id="PTHR21342">
    <property type="entry name" value="PHOSPHOPANTETHEINE ADENYLYLTRANSFERASE"/>
    <property type="match status" value="1"/>
</dbReference>
<evidence type="ECO:0000256" key="1">
    <source>
        <dbReference type="ARBA" id="ARBA00022490"/>
    </source>
</evidence>